<accession>A0A165YI61</accession>
<proteinExistence type="predicted"/>
<reference evidence="1 2" key="1">
    <citation type="journal article" date="2016" name="Mol. Biol. Evol.">
        <title>Comparative Genomics of Early-Diverging Mushroom-Forming Fungi Provides Insights into the Origins of Lignocellulose Decay Capabilities.</title>
        <authorList>
            <person name="Nagy L.G."/>
            <person name="Riley R."/>
            <person name="Tritt A."/>
            <person name="Adam C."/>
            <person name="Daum C."/>
            <person name="Floudas D."/>
            <person name="Sun H."/>
            <person name="Yadav J.S."/>
            <person name="Pangilinan J."/>
            <person name="Larsson K.H."/>
            <person name="Matsuura K."/>
            <person name="Barry K."/>
            <person name="Labutti K."/>
            <person name="Kuo R."/>
            <person name="Ohm R.A."/>
            <person name="Bhattacharya S.S."/>
            <person name="Shirouzu T."/>
            <person name="Yoshinaga Y."/>
            <person name="Martin F.M."/>
            <person name="Grigoriev I.V."/>
            <person name="Hibbett D.S."/>
        </authorList>
    </citation>
    <scope>NUCLEOTIDE SEQUENCE [LARGE SCALE GENOMIC DNA]</scope>
    <source>
        <strain evidence="1 2">CBS 109695</strain>
    </source>
</reference>
<keyword evidence="2" id="KW-1185">Reference proteome</keyword>
<dbReference type="EMBL" id="KV417697">
    <property type="protein sequence ID" value="KZP09585.1"/>
    <property type="molecule type" value="Genomic_DNA"/>
</dbReference>
<protein>
    <submittedName>
        <fullName evidence="1">Uncharacterized protein</fullName>
    </submittedName>
</protein>
<evidence type="ECO:0000313" key="1">
    <source>
        <dbReference type="EMBL" id="KZP09585.1"/>
    </source>
</evidence>
<evidence type="ECO:0000313" key="2">
    <source>
        <dbReference type="Proteomes" id="UP000076532"/>
    </source>
</evidence>
<organism evidence="1 2">
    <name type="scientific">Athelia psychrophila</name>
    <dbReference type="NCBI Taxonomy" id="1759441"/>
    <lineage>
        <taxon>Eukaryota</taxon>
        <taxon>Fungi</taxon>
        <taxon>Dikarya</taxon>
        <taxon>Basidiomycota</taxon>
        <taxon>Agaricomycotina</taxon>
        <taxon>Agaricomycetes</taxon>
        <taxon>Agaricomycetidae</taxon>
        <taxon>Atheliales</taxon>
        <taxon>Atheliaceae</taxon>
        <taxon>Athelia</taxon>
    </lineage>
</organism>
<dbReference type="AlphaFoldDB" id="A0A165YI61"/>
<sequence length="235" mass="26749">MSSATNKSFVVSLNRRSYAFFRGKITAQRLSICPGKILHYDAAIGDIVPWSCPSIYGVAVHPKYWGRYAADHDFKNPSCTCPAELPEGSIRYTECVVEQELAGRNKGKWIARCAVRRCGYYVSISDCHNKAGFLHKSYPLREPRAEATNRIAYGRLALMQDSTQPAIFDLLRLDSSERPGLTMDQFYRVFTICKCDRIMTRRAFGRHLCKHIVVDLTATDSEDSDEEMVSEWENE</sequence>
<gene>
    <name evidence="1" type="ORF">FIBSPDRAFT_963878</name>
</gene>
<name>A0A165YI61_9AGAM</name>
<dbReference type="Proteomes" id="UP000076532">
    <property type="component" value="Unassembled WGS sequence"/>
</dbReference>
<dbReference type="OrthoDB" id="2611509at2759"/>